<evidence type="ECO:0000313" key="12">
    <source>
        <dbReference type="Proteomes" id="UP000222106"/>
    </source>
</evidence>
<dbReference type="Pfam" id="PF23539">
    <property type="entry name" value="DUF7134"/>
    <property type="match status" value="1"/>
</dbReference>
<evidence type="ECO:0000256" key="7">
    <source>
        <dbReference type="ARBA" id="ARBA00022840"/>
    </source>
</evidence>
<dbReference type="PANTHER" id="PTHR24421">
    <property type="entry name" value="NITRATE/NITRITE SENSOR PROTEIN NARX-RELATED"/>
    <property type="match status" value="1"/>
</dbReference>
<keyword evidence="8" id="KW-0902">Two-component regulatory system</keyword>
<evidence type="ECO:0000256" key="2">
    <source>
        <dbReference type="ARBA" id="ARBA00012438"/>
    </source>
</evidence>
<dbReference type="InterPro" id="IPR005467">
    <property type="entry name" value="His_kinase_dom"/>
</dbReference>
<keyword evidence="4" id="KW-0808">Transferase</keyword>
<dbReference type="Pfam" id="PF02518">
    <property type="entry name" value="HATPase_c"/>
    <property type="match status" value="1"/>
</dbReference>
<feature type="transmembrane region" description="Helical" evidence="9">
    <location>
        <begin position="113"/>
        <end position="132"/>
    </location>
</feature>
<dbReference type="SMART" id="SM00387">
    <property type="entry name" value="HATPase_c"/>
    <property type="match status" value="1"/>
</dbReference>
<dbReference type="Gene3D" id="3.30.565.10">
    <property type="entry name" value="Histidine kinase-like ATPase, C-terminal domain"/>
    <property type="match status" value="1"/>
</dbReference>
<keyword evidence="9" id="KW-0472">Membrane</keyword>
<keyword evidence="7" id="KW-0067">ATP-binding</keyword>
<evidence type="ECO:0000256" key="6">
    <source>
        <dbReference type="ARBA" id="ARBA00022777"/>
    </source>
</evidence>
<dbReference type="AlphaFoldDB" id="A0A2A9ER69"/>
<dbReference type="GO" id="GO:0005524">
    <property type="term" value="F:ATP binding"/>
    <property type="evidence" value="ECO:0007669"/>
    <property type="project" value="UniProtKB-KW"/>
</dbReference>
<keyword evidence="12" id="KW-1185">Reference proteome</keyword>
<evidence type="ECO:0000256" key="1">
    <source>
        <dbReference type="ARBA" id="ARBA00000085"/>
    </source>
</evidence>
<feature type="transmembrane region" description="Helical" evidence="9">
    <location>
        <begin position="12"/>
        <end position="36"/>
    </location>
</feature>
<evidence type="ECO:0000313" key="11">
    <source>
        <dbReference type="EMBL" id="PFG41086.1"/>
    </source>
</evidence>
<keyword evidence="3" id="KW-0597">Phosphoprotein</keyword>
<reference evidence="11 12" key="1">
    <citation type="submission" date="2017-10" db="EMBL/GenBank/DDBJ databases">
        <title>Sequencing the genomes of 1000 actinobacteria strains.</title>
        <authorList>
            <person name="Klenk H.-P."/>
        </authorList>
    </citation>
    <scope>NUCLEOTIDE SEQUENCE [LARGE SCALE GENOMIC DNA]</scope>
    <source>
        <strain evidence="11 12">DSM 21838</strain>
    </source>
</reference>
<accession>A0A2A9ER69</accession>
<protein>
    <recommendedName>
        <fullName evidence="2">histidine kinase</fullName>
        <ecNumber evidence="2">2.7.13.3</ecNumber>
    </recommendedName>
</protein>
<keyword evidence="9" id="KW-0812">Transmembrane</keyword>
<dbReference type="CDD" id="cd16917">
    <property type="entry name" value="HATPase_UhpB-NarQ-NarX-like"/>
    <property type="match status" value="1"/>
</dbReference>
<evidence type="ECO:0000256" key="8">
    <source>
        <dbReference type="ARBA" id="ARBA00023012"/>
    </source>
</evidence>
<dbReference type="RefSeq" id="WP_098484899.1">
    <property type="nucleotide sequence ID" value="NZ_PDJI01000004.1"/>
</dbReference>
<dbReference type="PANTHER" id="PTHR24421:SF10">
    <property type="entry name" value="NITRATE_NITRITE SENSOR PROTEIN NARQ"/>
    <property type="match status" value="1"/>
</dbReference>
<keyword evidence="9" id="KW-1133">Transmembrane helix</keyword>
<proteinExistence type="predicted"/>
<evidence type="ECO:0000256" key="9">
    <source>
        <dbReference type="SAM" id="Phobius"/>
    </source>
</evidence>
<comment type="caution">
    <text evidence="11">The sequence shown here is derived from an EMBL/GenBank/DDBJ whole genome shotgun (WGS) entry which is preliminary data.</text>
</comment>
<dbReference type="GO" id="GO:0046983">
    <property type="term" value="F:protein dimerization activity"/>
    <property type="evidence" value="ECO:0007669"/>
    <property type="project" value="InterPro"/>
</dbReference>
<feature type="transmembrane region" description="Helical" evidence="9">
    <location>
        <begin position="76"/>
        <end position="101"/>
    </location>
</feature>
<dbReference type="Pfam" id="PF07730">
    <property type="entry name" value="HisKA_3"/>
    <property type="match status" value="1"/>
</dbReference>
<dbReference type="Gene3D" id="1.20.5.1930">
    <property type="match status" value="1"/>
</dbReference>
<comment type="catalytic activity">
    <reaction evidence="1">
        <text>ATP + protein L-histidine = ADP + protein N-phospho-L-histidine.</text>
        <dbReference type="EC" id="2.7.13.3"/>
    </reaction>
</comment>
<sequence length="399" mass="41713">MRQELWERCRRWLGQSPVLIDALLAAFVTLVGLVSLAGTQAGQHAPDLLGVVLVLLSGLPVIVRTAAPIATLAVTLLASLTVFGLGYAQVNGGLGALFCLYSVAALRPRRTSVPVGLATLVVLGFALALAPVPDVAPVDVAVNVLASALFWGAGAWSYTRRRYVRGLEERNAALLQARESQARASLVEARGAVAREIQDVVGHSVMAMTVQATAARRLLARDPQAADAALAQVEGLGRTAIDEVRRVLGLLGDAAPADTRPQPGMDQIDKLVDDARRGGLDVELQMSGFDSPVPPGAGLTVYRVVEEALRNATQHAGPARVVVTLRRTDAHVEVSVSDDGRGAPSWRAEEAGPATGMLSLTERVESYGGKLTAGPRRGGGFVVTAAIPAADAASGRSRM</sequence>
<dbReference type="OrthoDB" id="227596at2"/>
<dbReference type="GO" id="GO:0016020">
    <property type="term" value="C:membrane"/>
    <property type="evidence" value="ECO:0007669"/>
    <property type="project" value="InterPro"/>
</dbReference>
<dbReference type="GO" id="GO:0000155">
    <property type="term" value="F:phosphorelay sensor kinase activity"/>
    <property type="evidence" value="ECO:0007669"/>
    <property type="project" value="InterPro"/>
</dbReference>
<gene>
    <name evidence="11" type="ORF">ATJ97_3632</name>
</gene>
<keyword evidence="5" id="KW-0547">Nucleotide-binding</keyword>
<dbReference type="InterPro" id="IPR055558">
    <property type="entry name" value="DUF7134"/>
</dbReference>
<evidence type="ECO:0000259" key="10">
    <source>
        <dbReference type="PROSITE" id="PS50109"/>
    </source>
</evidence>
<dbReference type="InterPro" id="IPR003594">
    <property type="entry name" value="HATPase_dom"/>
</dbReference>
<feature type="domain" description="Histidine kinase" evidence="10">
    <location>
        <begin position="301"/>
        <end position="391"/>
    </location>
</feature>
<dbReference type="SUPFAM" id="SSF55874">
    <property type="entry name" value="ATPase domain of HSP90 chaperone/DNA topoisomerase II/histidine kinase"/>
    <property type="match status" value="1"/>
</dbReference>
<keyword evidence="6 11" id="KW-0418">Kinase</keyword>
<dbReference type="InterPro" id="IPR036890">
    <property type="entry name" value="HATPase_C_sf"/>
</dbReference>
<dbReference type="Proteomes" id="UP000222106">
    <property type="component" value="Unassembled WGS sequence"/>
</dbReference>
<dbReference type="InterPro" id="IPR050482">
    <property type="entry name" value="Sensor_HK_TwoCompSys"/>
</dbReference>
<evidence type="ECO:0000256" key="3">
    <source>
        <dbReference type="ARBA" id="ARBA00022553"/>
    </source>
</evidence>
<evidence type="ECO:0000256" key="4">
    <source>
        <dbReference type="ARBA" id="ARBA00022679"/>
    </source>
</evidence>
<evidence type="ECO:0000256" key="5">
    <source>
        <dbReference type="ARBA" id="ARBA00022741"/>
    </source>
</evidence>
<dbReference type="InterPro" id="IPR011712">
    <property type="entry name" value="Sig_transdc_His_kin_sub3_dim/P"/>
</dbReference>
<name>A0A2A9ER69_9MICO</name>
<dbReference type="PROSITE" id="PS50109">
    <property type="entry name" value="HIS_KIN"/>
    <property type="match status" value="1"/>
</dbReference>
<feature type="transmembrane region" description="Helical" evidence="9">
    <location>
        <begin position="138"/>
        <end position="158"/>
    </location>
</feature>
<feature type="transmembrane region" description="Helical" evidence="9">
    <location>
        <begin position="48"/>
        <end position="70"/>
    </location>
</feature>
<organism evidence="11 12">
    <name type="scientific">Georgenia soli</name>
    <dbReference type="NCBI Taxonomy" id="638953"/>
    <lineage>
        <taxon>Bacteria</taxon>
        <taxon>Bacillati</taxon>
        <taxon>Actinomycetota</taxon>
        <taxon>Actinomycetes</taxon>
        <taxon>Micrococcales</taxon>
        <taxon>Bogoriellaceae</taxon>
        <taxon>Georgenia</taxon>
    </lineage>
</organism>
<dbReference type="EMBL" id="PDJI01000004">
    <property type="protein sequence ID" value="PFG41086.1"/>
    <property type="molecule type" value="Genomic_DNA"/>
</dbReference>
<dbReference type="EC" id="2.7.13.3" evidence="2"/>